<accession>A0A4Q1RIE9</accession>
<feature type="domain" description="Ribosomal protein eL8/eL30/eS12/Gadd45" evidence="1">
    <location>
        <begin position="5"/>
        <end position="90"/>
    </location>
</feature>
<gene>
    <name evidence="2" type="ORF">ETP43_09825</name>
</gene>
<evidence type="ECO:0000259" key="1">
    <source>
        <dbReference type="Pfam" id="PF01248"/>
    </source>
</evidence>
<dbReference type="EMBL" id="SDKC01000001">
    <property type="protein sequence ID" value="RXS75484.1"/>
    <property type="molecule type" value="Genomic_DNA"/>
</dbReference>
<comment type="caution">
    <text evidence="2">The sequence shown here is derived from an EMBL/GenBank/DDBJ whole genome shotgun (WGS) entry which is preliminary data.</text>
</comment>
<keyword evidence="2" id="KW-0689">Ribosomal protein</keyword>
<protein>
    <submittedName>
        <fullName evidence="2">50S ribosomal protein L7ae</fullName>
    </submittedName>
</protein>
<keyword evidence="2" id="KW-0687">Ribonucleoprotein</keyword>
<proteinExistence type="predicted"/>
<sequence>MNCNKVLSLIGLSTKAGKIVSGEFSTEKAVKTGKAWLVIVSAEASDNTKKKFHNMCTYYEVPCYDFGGKEELGRAMGKEFRASLAVTDENLAAAMEKQLKSE</sequence>
<reference evidence="2 3" key="1">
    <citation type="submission" date="2019-01" db="EMBL/GenBank/DDBJ databases">
        <title>Blautia sp. nov. KGMB01111 isolated human feces.</title>
        <authorList>
            <person name="Park J.-E."/>
            <person name="Kim J.-S."/>
            <person name="Park S.-H."/>
        </authorList>
    </citation>
    <scope>NUCLEOTIDE SEQUENCE [LARGE SCALE GENOMIC DNA]</scope>
    <source>
        <strain evidence="2 3">KGMB01111</strain>
    </source>
</reference>
<evidence type="ECO:0000313" key="3">
    <source>
        <dbReference type="Proteomes" id="UP000290106"/>
    </source>
</evidence>
<name>A0A4Q1RIE9_9FIRM</name>
<dbReference type="RefSeq" id="WP_022172244.1">
    <property type="nucleotide sequence ID" value="NZ_DAWBJR010000008.1"/>
</dbReference>
<dbReference type="OrthoDB" id="9794863at2"/>
<organism evidence="2 3">
    <name type="scientific">Blautia faecicola</name>
    <dbReference type="NCBI Taxonomy" id="2509240"/>
    <lineage>
        <taxon>Bacteria</taxon>
        <taxon>Bacillati</taxon>
        <taxon>Bacillota</taxon>
        <taxon>Clostridia</taxon>
        <taxon>Lachnospirales</taxon>
        <taxon>Lachnospiraceae</taxon>
        <taxon>Blautia</taxon>
    </lineage>
</organism>
<keyword evidence="3" id="KW-1185">Reference proteome</keyword>
<dbReference type="InterPro" id="IPR029064">
    <property type="entry name" value="Ribosomal_eL30-like_sf"/>
</dbReference>
<dbReference type="Gene3D" id="3.30.1330.30">
    <property type="match status" value="1"/>
</dbReference>
<dbReference type="GO" id="GO:0005840">
    <property type="term" value="C:ribosome"/>
    <property type="evidence" value="ECO:0007669"/>
    <property type="project" value="UniProtKB-KW"/>
</dbReference>
<dbReference type="SUPFAM" id="SSF55315">
    <property type="entry name" value="L30e-like"/>
    <property type="match status" value="1"/>
</dbReference>
<dbReference type="Pfam" id="PF01248">
    <property type="entry name" value="Ribosomal_L7Ae"/>
    <property type="match status" value="1"/>
</dbReference>
<evidence type="ECO:0000313" key="2">
    <source>
        <dbReference type="EMBL" id="RXS75484.1"/>
    </source>
</evidence>
<dbReference type="AlphaFoldDB" id="A0A4Q1RIE9"/>
<dbReference type="Proteomes" id="UP000290106">
    <property type="component" value="Unassembled WGS sequence"/>
</dbReference>
<dbReference type="InterPro" id="IPR004038">
    <property type="entry name" value="Ribosomal_eL8/eL30/eS12/Gad45"/>
</dbReference>